<evidence type="ECO:0000259" key="8">
    <source>
        <dbReference type="Pfam" id="PF00266"/>
    </source>
</evidence>
<dbReference type="Proteomes" id="UP000321827">
    <property type="component" value="Unassembled WGS sequence"/>
</dbReference>
<feature type="modified residue" description="N6-(pyridoxal phosphate)lysine" evidence="5">
    <location>
        <position position="189"/>
    </location>
</feature>
<dbReference type="InterPro" id="IPR020578">
    <property type="entry name" value="Aminotrans_V_PyrdxlP_BS"/>
</dbReference>
<sequence>MAVTRLRLLTPGPVNLHPAALQAMTRPQLHHRSPEAAALVRALRARLAELLGTRGEVLLVGGSGTAAMEAVVRALFRPGDRVWVPVAGKFAERWAEIARAAGLEPQVSEHPWGAVVGPDDLPPGRLDGALLTHSETSTGVLHPVRELAAAVRARSPEALVVVDAVTSFLVAELELEAWGLDAAVSGSQKGAMAPPGLAFAWLAPRALERLRPAGYYLDLGRDLTAQRRGQTAFTPPIQIIEAVHDVLEAVWPQGRDDLARHWAAKREANARFYARGAELGLRPVPTREEARSPATAAFYLPEGWTAEALSAAFAERGWRVAGGQGPLKGRIFRVSAMGYFTRAELERAYGDFTAVLRRS</sequence>
<reference evidence="9 10" key="1">
    <citation type="submission" date="2019-07" db="EMBL/GenBank/DDBJ databases">
        <title>Whole genome shotgun sequence of Oceanithermus desulfurans NBRC 100063.</title>
        <authorList>
            <person name="Hosoyama A."/>
            <person name="Uohara A."/>
            <person name="Ohji S."/>
            <person name="Ichikawa N."/>
        </authorList>
    </citation>
    <scope>NUCLEOTIDE SEQUENCE [LARGE SCALE GENOMIC DNA]</scope>
    <source>
        <strain evidence="9 10">NBRC 100063</strain>
    </source>
</reference>
<dbReference type="GO" id="GO:0008453">
    <property type="term" value="F:alanine-glyoxylate transaminase activity"/>
    <property type="evidence" value="ECO:0007669"/>
    <property type="project" value="TreeGrafter"/>
</dbReference>
<dbReference type="GO" id="GO:0004760">
    <property type="term" value="F:L-serine-pyruvate transaminase activity"/>
    <property type="evidence" value="ECO:0007669"/>
    <property type="project" value="TreeGrafter"/>
</dbReference>
<evidence type="ECO:0000256" key="2">
    <source>
        <dbReference type="ARBA" id="ARBA00009236"/>
    </source>
</evidence>
<dbReference type="PROSITE" id="PS00595">
    <property type="entry name" value="AA_TRANSFER_CLASS_5"/>
    <property type="match status" value="1"/>
</dbReference>
<evidence type="ECO:0000313" key="10">
    <source>
        <dbReference type="Proteomes" id="UP000321827"/>
    </source>
</evidence>
<evidence type="ECO:0000256" key="3">
    <source>
        <dbReference type="ARBA" id="ARBA00022898"/>
    </source>
</evidence>
<accession>A0A511RI96</accession>
<dbReference type="AlphaFoldDB" id="A0A511RI96"/>
<dbReference type="InterPro" id="IPR024169">
    <property type="entry name" value="SP_NH2Trfase/AEP_transaminase"/>
</dbReference>
<dbReference type="Gene3D" id="3.90.1150.10">
    <property type="entry name" value="Aspartate Aminotransferase, domain 1"/>
    <property type="match status" value="1"/>
</dbReference>
<comment type="similarity">
    <text evidence="2 6">Belongs to the class-V pyridoxal-phosphate-dependent aminotransferase family.</text>
</comment>
<keyword evidence="3 5" id="KW-0663">Pyridoxal phosphate</keyword>
<proteinExistence type="inferred from homology"/>
<dbReference type="PANTHER" id="PTHR21152:SF40">
    <property type="entry name" value="ALANINE--GLYOXYLATE AMINOTRANSFERASE"/>
    <property type="match status" value="1"/>
</dbReference>
<feature type="domain" description="Aminotransferase class V" evidence="8">
    <location>
        <begin position="26"/>
        <end position="250"/>
    </location>
</feature>
<evidence type="ECO:0000256" key="1">
    <source>
        <dbReference type="ARBA" id="ARBA00001933"/>
    </source>
</evidence>
<dbReference type="Pfam" id="PF00266">
    <property type="entry name" value="Aminotran_5"/>
    <property type="match status" value="1"/>
</dbReference>
<dbReference type="PIRSF" id="PIRSF000524">
    <property type="entry name" value="SPT"/>
    <property type="match status" value="1"/>
</dbReference>
<evidence type="ECO:0000256" key="7">
    <source>
        <dbReference type="RuleBase" id="RU004504"/>
    </source>
</evidence>
<gene>
    <name evidence="9" type="ORF">ODE01S_07990</name>
</gene>
<dbReference type="GO" id="GO:0019265">
    <property type="term" value="P:glycine biosynthetic process, by transamination of glyoxylate"/>
    <property type="evidence" value="ECO:0007669"/>
    <property type="project" value="TreeGrafter"/>
</dbReference>
<dbReference type="RefSeq" id="WP_147146108.1">
    <property type="nucleotide sequence ID" value="NZ_BJXN01000004.1"/>
</dbReference>
<dbReference type="OrthoDB" id="389074at2"/>
<feature type="binding site" evidence="4">
    <location>
        <position position="333"/>
    </location>
    <ligand>
        <name>substrate</name>
    </ligand>
</feature>
<dbReference type="PANTHER" id="PTHR21152">
    <property type="entry name" value="AMINOTRANSFERASE CLASS V"/>
    <property type="match status" value="1"/>
</dbReference>
<protein>
    <submittedName>
        <fullName evidence="9">Aspartate aminotransferase</fullName>
    </submittedName>
</protein>
<comment type="caution">
    <text evidence="9">The sequence shown here is derived from an EMBL/GenBank/DDBJ whole genome shotgun (WGS) entry which is preliminary data.</text>
</comment>
<dbReference type="EMBL" id="BJXN01000004">
    <property type="protein sequence ID" value="GEM89365.1"/>
    <property type="molecule type" value="Genomic_DNA"/>
</dbReference>
<keyword evidence="9" id="KW-0808">Transferase</keyword>
<evidence type="ECO:0000256" key="4">
    <source>
        <dbReference type="PIRSR" id="PIRSR000524-1"/>
    </source>
</evidence>
<dbReference type="InterPro" id="IPR015422">
    <property type="entry name" value="PyrdxlP-dep_Trfase_small"/>
</dbReference>
<comment type="cofactor">
    <cofactor evidence="1 5 7">
        <name>pyridoxal 5'-phosphate</name>
        <dbReference type="ChEBI" id="CHEBI:597326"/>
    </cofactor>
</comment>
<organism evidence="9 10">
    <name type="scientific">Oceanithermus desulfurans NBRC 100063</name>
    <dbReference type="NCBI Taxonomy" id="1227550"/>
    <lineage>
        <taxon>Bacteria</taxon>
        <taxon>Thermotogati</taxon>
        <taxon>Deinococcota</taxon>
        <taxon>Deinococci</taxon>
        <taxon>Thermales</taxon>
        <taxon>Thermaceae</taxon>
        <taxon>Oceanithermus</taxon>
    </lineage>
</organism>
<evidence type="ECO:0000256" key="5">
    <source>
        <dbReference type="PIRSR" id="PIRSR000524-50"/>
    </source>
</evidence>
<dbReference type="InterPro" id="IPR000192">
    <property type="entry name" value="Aminotrans_V_dom"/>
</dbReference>
<dbReference type="InterPro" id="IPR015424">
    <property type="entry name" value="PyrdxlP-dep_Trfase"/>
</dbReference>
<dbReference type="Gene3D" id="3.40.640.10">
    <property type="entry name" value="Type I PLP-dependent aspartate aminotransferase-like (Major domain)"/>
    <property type="match status" value="1"/>
</dbReference>
<dbReference type="InterPro" id="IPR015421">
    <property type="entry name" value="PyrdxlP-dep_Trfase_major"/>
</dbReference>
<dbReference type="SUPFAM" id="SSF53383">
    <property type="entry name" value="PLP-dependent transferases"/>
    <property type="match status" value="1"/>
</dbReference>
<keyword evidence="9" id="KW-0032">Aminotransferase</keyword>
<name>A0A511RI96_9DEIN</name>
<evidence type="ECO:0000256" key="6">
    <source>
        <dbReference type="RuleBase" id="RU004075"/>
    </source>
</evidence>
<evidence type="ECO:0000313" key="9">
    <source>
        <dbReference type="EMBL" id="GEM89365.1"/>
    </source>
</evidence>